<sequence length="165" mass="19107">MNIQKVHELQESIARDMLAAAPSGWTKASGYVTTINGHSWLDFLADVPGRDAPVRYFPDEASIAAADLDRAMYERGRGTWFSMECTVEPSGEYHFTFNYDQPATFGDREPAEESWINDLRRHPRDWDNIPDWHLVKQRYTEDEWLASVQRYKDWLASDDQSPFTG</sequence>
<evidence type="ECO:0000313" key="2">
    <source>
        <dbReference type="Proteomes" id="UP000192634"/>
    </source>
</evidence>
<proteinExistence type="predicted"/>
<gene>
    <name evidence="1" type="ORF">SAMN06296429_11120</name>
</gene>
<dbReference type="SUPFAM" id="SSF160424">
    <property type="entry name" value="BH3703-like"/>
    <property type="match status" value="1"/>
</dbReference>
<organism evidence="1 2">
    <name type="scientific">Janibacter indicus</name>
    <dbReference type="NCBI Taxonomy" id="857417"/>
    <lineage>
        <taxon>Bacteria</taxon>
        <taxon>Bacillati</taxon>
        <taxon>Actinomycetota</taxon>
        <taxon>Actinomycetes</taxon>
        <taxon>Micrococcales</taxon>
        <taxon>Intrasporangiaceae</taxon>
        <taxon>Janibacter</taxon>
    </lineage>
</organism>
<accession>A0A1W2CF16</accession>
<protein>
    <submittedName>
        <fullName evidence="1">Uncharacterized protein</fullName>
    </submittedName>
</protein>
<name>A0A1W2CF16_9MICO</name>
<dbReference type="Proteomes" id="UP000192634">
    <property type="component" value="Unassembled WGS sequence"/>
</dbReference>
<dbReference type="OrthoDB" id="2216648at2"/>
<reference evidence="1 2" key="1">
    <citation type="submission" date="2017-04" db="EMBL/GenBank/DDBJ databases">
        <authorList>
            <person name="Afonso C.L."/>
            <person name="Miller P.J."/>
            <person name="Scott M.A."/>
            <person name="Spackman E."/>
            <person name="Goraichik I."/>
            <person name="Dimitrov K.M."/>
            <person name="Suarez D.L."/>
            <person name="Swayne D.E."/>
        </authorList>
    </citation>
    <scope>NUCLEOTIDE SEQUENCE [LARGE SCALE GENOMIC DNA]</scope>
    <source>
        <strain evidence="1 2">CGMCC 1.12511</strain>
    </source>
</reference>
<dbReference type="RefSeq" id="WP_084452158.1">
    <property type="nucleotide sequence ID" value="NZ_FWXN01000011.1"/>
</dbReference>
<evidence type="ECO:0000313" key="1">
    <source>
        <dbReference type="EMBL" id="SMC83492.1"/>
    </source>
</evidence>
<dbReference type="EMBL" id="FWXN01000011">
    <property type="protein sequence ID" value="SMC83492.1"/>
    <property type="molecule type" value="Genomic_DNA"/>
</dbReference>
<dbReference type="InterPro" id="IPR036170">
    <property type="entry name" value="YezG-like_sf"/>
</dbReference>
<dbReference type="AlphaFoldDB" id="A0A1W2CF16"/>